<evidence type="ECO:0000313" key="11">
    <source>
        <dbReference type="Proteomes" id="UP001224418"/>
    </source>
</evidence>
<dbReference type="Pfam" id="PF08478">
    <property type="entry name" value="POTRA_1"/>
    <property type="match status" value="1"/>
</dbReference>
<evidence type="ECO:0000256" key="5">
    <source>
        <dbReference type="ARBA" id="ARBA00022989"/>
    </source>
</evidence>
<keyword evidence="11" id="KW-1185">Reference proteome</keyword>
<keyword evidence="7" id="KW-0131">Cell cycle</keyword>
<evidence type="ECO:0000259" key="9">
    <source>
        <dbReference type="PROSITE" id="PS51779"/>
    </source>
</evidence>
<evidence type="ECO:0000256" key="8">
    <source>
        <dbReference type="SAM" id="Phobius"/>
    </source>
</evidence>
<dbReference type="PANTHER" id="PTHR37820">
    <property type="entry name" value="CELL DIVISION PROTEIN DIVIB"/>
    <property type="match status" value="1"/>
</dbReference>
<keyword evidence="4 8" id="KW-0812">Transmembrane</keyword>
<accession>A0ABU0JUU8</accession>
<dbReference type="EMBL" id="JAUSWN010000032">
    <property type="protein sequence ID" value="MDQ0480877.1"/>
    <property type="molecule type" value="Genomic_DNA"/>
</dbReference>
<evidence type="ECO:0000256" key="3">
    <source>
        <dbReference type="ARBA" id="ARBA00022618"/>
    </source>
</evidence>
<dbReference type="InterPro" id="IPR050487">
    <property type="entry name" value="FtsQ_DivIB"/>
</dbReference>
<dbReference type="RefSeq" id="WP_307357131.1">
    <property type="nucleotide sequence ID" value="NZ_BAAACJ010000039.1"/>
</dbReference>
<dbReference type="InterPro" id="IPR034746">
    <property type="entry name" value="POTRA"/>
</dbReference>
<feature type="domain" description="POTRA" evidence="9">
    <location>
        <begin position="61"/>
        <end position="129"/>
    </location>
</feature>
<evidence type="ECO:0000256" key="4">
    <source>
        <dbReference type="ARBA" id="ARBA00022692"/>
    </source>
</evidence>
<evidence type="ECO:0000313" key="10">
    <source>
        <dbReference type="EMBL" id="MDQ0480877.1"/>
    </source>
</evidence>
<dbReference type="PROSITE" id="PS51779">
    <property type="entry name" value="POTRA"/>
    <property type="match status" value="1"/>
</dbReference>
<keyword evidence="6 8" id="KW-0472">Membrane</keyword>
<keyword evidence="3 10" id="KW-0132">Cell division</keyword>
<keyword evidence="5 8" id="KW-1133">Transmembrane helix</keyword>
<proteinExistence type="predicted"/>
<evidence type="ECO:0000256" key="1">
    <source>
        <dbReference type="ARBA" id="ARBA00004370"/>
    </source>
</evidence>
<name>A0ABU0JUU8_HATLI</name>
<evidence type="ECO:0000256" key="6">
    <source>
        <dbReference type="ARBA" id="ARBA00023136"/>
    </source>
</evidence>
<organism evidence="10 11">
    <name type="scientific">Hathewaya limosa</name>
    <name type="common">Clostridium limosum</name>
    <dbReference type="NCBI Taxonomy" id="1536"/>
    <lineage>
        <taxon>Bacteria</taxon>
        <taxon>Bacillati</taxon>
        <taxon>Bacillota</taxon>
        <taxon>Clostridia</taxon>
        <taxon>Eubacteriales</taxon>
        <taxon>Clostridiaceae</taxon>
        <taxon>Hathewaya</taxon>
    </lineage>
</organism>
<comment type="caution">
    <text evidence="10">The sequence shown here is derived from an EMBL/GenBank/DDBJ whole genome shotgun (WGS) entry which is preliminary data.</text>
</comment>
<dbReference type="PANTHER" id="PTHR37820:SF1">
    <property type="entry name" value="CELL DIVISION PROTEIN FTSQ"/>
    <property type="match status" value="1"/>
</dbReference>
<gene>
    <name evidence="10" type="ORF">QOZ93_002627</name>
</gene>
<protein>
    <submittedName>
        <fullName evidence="10">Cell division protein FtsQ</fullName>
    </submittedName>
</protein>
<evidence type="ECO:0000256" key="7">
    <source>
        <dbReference type="ARBA" id="ARBA00023306"/>
    </source>
</evidence>
<keyword evidence="2" id="KW-1003">Cell membrane</keyword>
<reference evidence="10 11" key="1">
    <citation type="submission" date="2023-07" db="EMBL/GenBank/DDBJ databases">
        <title>Genomic Encyclopedia of Type Strains, Phase IV (KMG-IV): sequencing the most valuable type-strain genomes for metagenomic binning, comparative biology and taxonomic classification.</title>
        <authorList>
            <person name="Goeker M."/>
        </authorList>
    </citation>
    <scope>NUCLEOTIDE SEQUENCE [LARGE SCALE GENOMIC DNA]</scope>
    <source>
        <strain evidence="10 11">DSM 1400</strain>
    </source>
</reference>
<feature type="transmembrane region" description="Helical" evidence="8">
    <location>
        <begin position="40"/>
        <end position="61"/>
    </location>
</feature>
<evidence type="ECO:0000256" key="2">
    <source>
        <dbReference type="ARBA" id="ARBA00022475"/>
    </source>
</evidence>
<dbReference type="Proteomes" id="UP001224418">
    <property type="component" value="Unassembled WGS sequence"/>
</dbReference>
<dbReference type="Gene3D" id="3.10.20.310">
    <property type="entry name" value="membrane protein fhac"/>
    <property type="match status" value="1"/>
</dbReference>
<sequence>MKNKSKTINLSKTLDKGKYIIENKDKLLKRRRRRRKQKRIILITILLSTILITMAVKLPYFNITSVKVQGNKNASIDEIKKEANSVLNQNIFLFSGKEIKQKLIGNKYIHDVKVNKKLPNKVTINIEEREASFYVKQEKEYLITDVKGNVLEKRNNIKGMSLVELEGFKEIDIKDNTLMFKSDRQEKVLQAILDLLNKNMSNIKITAINLNDVYNIVVKSKNIQIILGNEYNLREKLNKGINIINLHKIKDKKGYIDVSYEGNPIVFTE</sequence>
<dbReference type="GO" id="GO:0051301">
    <property type="term" value="P:cell division"/>
    <property type="evidence" value="ECO:0007669"/>
    <property type="project" value="UniProtKB-KW"/>
</dbReference>
<comment type="subcellular location">
    <subcellularLocation>
        <location evidence="1">Membrane</location>
    </subcellularLocation>
</comment>
<dbReference type="InterPro" id="IPR013685">
    <property type="entry name" value="POTRA_FtsQ_type"/>
</dbReference>